<dbReference type="InterPro" id="IPR027482">
    <property type="entry name" value="Sec1-like_dom2"/>
</dbReference>
<comment type="caution">
    <text evidence="3">The sequence shown here is derived from an EMBL/GenBank/DDBJ whole genome shotgun (WGS) entry which is preliminary data.</text>
</comment>
<dbReference type="Pfam" id="PF00995">
    <property type="entry name" value="Sec1"/>
    <property type="match status" value="2"/>
</dbReference>
<evidence type="ECO:0000256" key="1">
    <source>
        <dbReference type="ARBA" id="ARBA00009884"/>
    </source>
</evidence>
<dbReference type="InterPro" id="IPR043127">
    <property type="entry name" value="Sec-1-like_dom3a"/>
</dbReference>
<comment type="similarity">
    <text evidence="1">Belongs to the STXBP/unc-18/SEC1 family.</text>
</comment>
<dbReference type="Gene3D" id="1.25.40.60">
    <property type="match status" value="1"/>
</dbReference>
<evidence type="ECO:0000256" key="2">
    <source>
        <dbReference type="SAM" id="MobiDB-lite"/>
    </source>
</evidence>
<dbReference type="STRING" id="1890683.A0A427YJ93"/>
<dbReference type="InterPro" id="IPR036045">
    <property type="entry name" value="Sec1-like_sf"/>
</dbReference>
<dbReference type="OrthoDB" id="10266265at2759"/>
<dbReference type="InterPro" id="IPR001619">
    <property type="entry name" value="Sec1-like"/>
</dbReference>
<dbReference type="GO" id="GO:0016192">
    <property type="term" value="P:vesicle-mediated transport"/>
    <property type="evidence" value="ECO:0007669"/>
    <property type="project" value="InterPro"/>
</dbReference>
<dbReference type="PIRSF" id="PIRSF005715">
    <property type="entry name" value="VPS45_Sec1"/>
    <property type="match status" value="1"/>
</dbReference>
<name>A0A427YJ93_9TREE</name>
<keyword evidence="4" id="KW-1185">Reference proteome</keyword>
<gene>
    <name evidence="3" type="primary">VPS45</name>
    <name evidence="3" type="ORF">EHS25_009464</name>
</gene>
<dbReference type="EMBL" id="RSCD01000008">
    <property type="protein sequence ID" value="RSH91165.1"/>
    <property type="molecule type" value="Genomic_DNA"/>
</dbReference>
<accession>A0A427YJ93</accession>
<dbReference type="InterPro" id="IPR043154">
    <property type="entry name" value="Sec-1-like_dom1"/>
</dbReference>
<feature type="compositionally biased region" description="Pro residues" evidence="2">
    <location>
        <begin position="127"/>
        <end position="138"/>
    </location>
</feature>
<reference evidence="3 4" key="1">
    <citation type="submission" date="2018-11" db="EMBL/GenBank/DDBJ databases">
        <title>Genome sequence of Saitozyma podzolica DSM 27192.</title>
        <authorList>
            <person name="Aliyu H."/>
            <person name="Gorte O."/>
            <person name="Ochsenreither K."/>
        </authorList>
    </citation>
    <scope>NUCLEOTIDE SEQUENCE [LARGE SCALE GENOMIC DNA]</scope>
    <source>
        <strain evidence="3 4">DSM 27192</strain>
    </source>
</reference>
<dbReference type="SUPFAM" id="SSF56815">
    <property type="entry name" value="Sec1/munc18-like (SM) proteins"/>
    <property type="match status" value="2"/>
</dbReference>
<evidence type="ECO:0000313" key="3">
    <source>
        <dbReference type="EMBL" id="RSH91165.1"/>
    </source>
</evidence>
<dbReference type="Proteomes" id="UP000279259">
    <property type="component" value="Unassembled WGS sequence"/>
</dbReference>
<evidence type="ECO:0000313" key="4">
    <source>
        <dbReference type="Proteomes" id="UP000279259"/>
    </source>
</evidence>
<organism evidence="3 4">
    <name type="scientific">Saitozyma podzolica</name>
    <dbReference type="NCBI Taxonomy" id="1890683"/>
    <lineage>
        <taxon>Eukaryota</taxon>
        <taxon>Fungi</taxon>
        <taxon>Dikarya</taxon>
        <taxon>Basidiomycota</taxon>
        <taxon>Agaricomycotina</taxon>
        <taxon>Tremellomycetes</taxon>
        <taxon>Tremellales</taxon>
        <taxon>Trimorphomycetaceae</taxon>
        <taxon>Saitozyma</taxon>
    </lineage>
</organism>
<dbReference type="PANTHER" id="PTHR11679">
    <property type="entry name" value="VESICLE PROTEIN SORTING-ASSOCIATED"/>
    <property type="match status" value="1"/>
</dbReference>
<feature type="region of interest" description="Disordered" evidence="2">
    <location>
        <begin position="573"/>
        <end position="600"/>
    </location>
</feature>
<dbReference type="Gene3D" id="3.90.830.10">
    <property type="entry name" value="Syntaxin Binding Protein 1, Chain A, domain 2"/>
    <property type="match status" value="1"/>
</dbReference>
<dbReference type="Gene3D" id="3.40.50.2060">
    <property type="match status" value="1"/>
</dbReference>
<dbReference type="Gene3D" id="3.40.50.1910">
    <property type="match status" value="1"/>
</dbReference>
<feature type="compositionally biased region" description="Polar residues" evidence="2">
    <location>
        <begin position="576"/>
        <end position="586"/>
    </location>
</feature>
<dbReference type="AlphaFoldDB" id="A0A427YJ93"/>
<sequence>MDVLKAAQTYVKKMITEVPGMKVLLLDQHTTPIVSLVTTQSELLAHEVYLTDRIDNTAREPLTHLSCIAFLSATDHSVEAVKAELAKPRYGGYWLYFSNTLTKGQIEEMASVDELEVVKEVQATTHLPPPTHVPPSPSPVLSLQGHPRRPAQSEEAARHPLGEDVAGGKEAGDGGAVVPSSSCPIFHLSRGGFCTPVLDCAPCLVGAAMQHPPYRELFDFRPTAGPTPLLLVLDRRNDPVTPLLSQWTYQAMVHELIGITNGRVRIEHEEMLELRDIVLSASSDPFFSQNLFANFGDLGAAIATYVSDYQSKNSSIAGGAAGSSRIETVADMKRFVEEYPEFRRLGGNVTKHVTLVGELSRLVERDDLLAISEVEQSLASQESHQADLRSVMTLLSSPKVPQSNKLRLAILYALRYQRFQGNQIAQVVDALIHNGVSADRARLVYVMLNFAGADGVENVYTQHSPHLSQTLDLLLKGRLKESSYPFLEGDEHARMQRPQDIIVFMLGGTTYEEARAVALLNQKLASDAAGGPGGTRVLLGGSTVHNSASFLDMVASCAENFLPSIYNPPSGIPASSAATPTPGHSSATTPAPYAGAGGPRADGPAINLRAGGYELSVGGSGGSGVFRTGQDSGATFQIGGGAQQVAEGIMDGAGRLWGNVRQRVEERVSRSATPQGR</sequence>
<feature type="region of interest" description="Disordered" evidence="2">
    <location>
        <begin position="126"/>
        <end position="174"/>
    </location>
</feature>
<feature type="compositionally biased region" description="Basic and acidic residues" evidence="2">
    <location>
        <begin position="151"/>
        <end position="172"/>
    </location>
</feature>
<proteinExistence type="inferred from homology"/>
<protein>
    <submittedName>
        <fullName evidence="3">Vacuolar protein sorting-associated protein 45</fullName>
    </submittedName>
</protein>